<dbReference type="PANTHER" id="PTHR42790:SF21">
    <property type="entry name" value="AROMATIC_AMINOADIPATE AMINOTRANSFERASE 1"/>
    <property type="match status" value="1"/>
</dbReference>
<dbReference type="GO" id="GO:0030170">
    <property type="term" value="F:pyridoxal phosphate binding"/>
    <property type="evidence" value="ECO:0007669"/>
    <property type="project" value="InterPro"/>
</dbReference>
<reference evidence="7 8" key="1">
    <citation type="submission" date="2016-12" db="EMBL/GenBank/DDBJ databases">
        <title>The genomes of Aspergillus section Nigri reveals drivers in fungal speciation.</title>
        <authorList>
            <consortium name="DOE Joint Genome Institute"/>
            <person name="Vesth T.C."/>
            <person name="Nybo J."/>
            <person name="Theobald S."/>
            <person name="Brandl J."/>
            <person name="Frisvad J.C."/>
            <person name="Nielsen K.F."/>
            <person name="Lyhne E.K."/>
            <person name="Kogle M.E."/>
            <person name="Kuo A."/>
            <person name="Riley R."/>
            <person name="Clum A."/>
            <person name="Nolan M."/>
            <person name="Lipzen A."/>
            <person name="Salamov A."/>
            <person name="Henrissat B."/>
            <person name="Wiebenga A."/>
            <person name="De Vries R.P."/>
            <person name="Grigoriev I.V."/>
            <person name="Mortensen U.H."/>
            <person name="Andersen M.R."/>
            <person name="Baker S.E."/>
        </authorList>
    </citation>
    <scope>NUCLEOTIDE SEQUENCE [LARGE SCALE GENOMIC DNA]</scope>
    <source>
        <strain evidence="7 8">CBS 115572</strain>
    </source>
</reference>
<gene>
    <name evidence="7" type="ORF">BO94DRAFT_499581</name>
</gene>
<accession>A0A317VMQ0</accession>
<name>A0A317VMQ0_9EURO</name>
<dbReference type="STRING" id="1450535.A0A317VMQ0"/>
<dbReference type="Proteomes" id="UP000246702">
    <property type="component" value="Unassembled WGS sequence"/>
</dbReference>
<dbReference type="CDD" id="cd00609">
    <property type="entry name" value="AAT_like"/>
    <property type="match status" value="1"/>
</dbReference>
<dbReference type="InterPro" id="IPR050859">
    <property type="entry name" value="Class-I_PLP-dep_aminotransf"/>
</dbReference>
<dbReference type="GeneID" id="37111527"/>
<dbReference type="GO" id="GO:0008793">
    <property type="term" value="F:aromatic-amino-acid transaminase activity"/>
    <property type="evidence" value="ECO:0007669"/>
    <property type="project" value="TreeGrafter"/>
</dbReference>
<feature type="non-terminal residue" evidence="7">
    <location>
        <position position="501"/>
    </location>
</feature>
<keyword evidence="8" id="KW-1185">Reference proteome</keyword>
<evidence type="ECO:0000256" key="2">
    <source>
        <dbReference type="ARBA" id="ARBA00007441"/>
    </source>
</evidence>
<dbReference type="InterPro" id="IPR004839">
    <property type="entry name" value="Aminotransferase_I/II_large"/>
</dbReference>
<feature type="domain" description="Aminotransferase class I/classII large" evidence="6">
    <location>
        <begin position="131"/>
        <end position="491"/>
    </location>
</feature>
<keyword evidence="3" id="KW-0032">Aminotransferase</keyword>
<dbReference type="GO" id="GO:0006571">
    <property type="term" value="P:tyrosine biosynthetic process"/>
    <property type="evidence" value="ECO:0007669"/>
    <property type="project" value="TreeGrafter"/>
</dbReference>
<dbReference type="PANTHER" id="PTHR42790">
    <property type="entry name" value="AMINOTRANSFERASE"/>
    <property type="match status" value="1"/>
</dbReference>
<dbReference type="GO" id="GO:0047536">
    <property type="term" value="F:2-aminoadipate transaminase activity"/>
    <property type="evidence" value="ECO:0007669"/>
    <property type="project" value="TreeGrafter"/>
</dbReference>
<dbReference type="InterPro" id="IPR015421">
    <property type="entry name" value="PyrdxlP-dep_Trfase_major"/>
</dbReference>
<dbReference type="Gene3D" id="3.40.640.10">
    <property type="entry name" value="Type I PLP-dependent aspartate aminotransferase-like (Major domain)"/>
    <property type="match status" value="1"/>
</dbReference>
<protein>
    <submittedName>
        <fullName evidence="7">PLP-dependent transferase</fullName>
    </submittedName>
</protein>
<dbReference type="OrthoDB" id="691673at2759"/>
<evidence type="ECO:0000256" key="3">
    <source>
        <dbReference type="ARBA" id="ARBA00022576"/>
    </source>
</evidence>
<dbReference type="SUPFAM" id="SSF53383">
    <property type="entry name" value="PLP-dependent transferases"/>
    <property type="match status" value="1"/>
</dbReference>
<proteinExistence type="inferred from homology"/>
<dbReference type="AlphaFoldDB" id="A0A317VMQ0"/>
<keyword evidence="5" id="KW-0663">Pyridoxal phosphate</keyword>
<dbReference type="EMBL" id="MSFK01000029">
    <property type="protein sequence ID" value="PWY75195.1"/>
    <property type="molecule type" value="Genomic_DNA"/>
</dbReference>
<evidence type="ECO:0000256" key="1">
    <source>
        <dbReference type="ARBA" id="ARBA00001933"/>
    </source>
</evidence>
<comment type="caution">
    <text evidence="7">The sequence shown here is derived from an EMBL/GenBank/DDBJ whole genome shotgun (WGS) entry which is preliminary data.</text>
</comment>
<evidence type="ECO:0000313" key="8">
    <source>
        <dbReference type="Proteomes" id="UP000246702"/>
    </source>
</evidence>
<comment type="cofactor">
    <cofactor evidence="1">
        <name>pyridoxal 5'-phosphate</name>
        <dbReference type="ChEBI" id="CHEBI:597326"/>
    </cofactor>
</comment>
<dbReference type="RefSeq" id="XP_025463822.1">
    <property type="nucleotide sequence ID" value="XM_025609384.1"/>
</dbReference>
<dbReference type="GO" id="GO:0019878">
    <property type="term" value="P:lysine biosynthetic process via aminoadipic acid"/>
    <property type="evidence" value="ECO:0007669"/>
    <property type="project" value="TreeGrafter"/>
</dbReference>
<sequence>MAPLTVADVQSLRAGSAPLPTTTGASVSADAFKSSHARRKPSARSLAHHFSFESAGFLGSAMKKSASLASNRKIIPLGTGRPTPDFYPWNSLIFKAMQPTLQRPAAQDSPEALLMKTASKQGADYNLSLALNYGSAAGSPHLLRFITEHMEIVHDPPYADWGVCLTTGATSALEMAYRIFCNRGDNILMEAYTYPGALEGARQLGLHIHGVPMDEEGPRADDLQHILSVWDPSRGPKPRLFYTIPSGQNPTGATQSLERRRKIYQIAEEHDLIIIEDDPYYFLRTGSRTEEADQNTRLPSYLSIDGSGRVVRIDSTSKILAPGLRVGWVTASAQIIDKFVGYQDVSTVAVAGPSQWMTWKLLDECWGHQGFLNWLDSLSLEYRVRRDILLDACDRYLPQQICSWVAPTYGMFLWISLDWQKHPRFQKSMVQEDPHSHIAEIETGIGSQALMEGVQTTPGSLFGCNRPPLKTLHFRMTFAAAAREDLEEGVKIFADVVKREF</sequence>
<dbReference type="Pfam" id="PF00155">
    <property type="entry name" value="Aminotran_1_2"/>
    <property type="match status" value="1"/>
</dbReference>
<evidence type="ECO:0000313" key="7">
    <source>
        <dbReference type="EMBL" id="PWY75195.1"/>
    </source>
</evidence>
<dbReference type="GO" id="GO:0009074">
    <property type="term" value="P:aromatic amino acid family catabolic process"/>
    <property type="evidence" value="ECO:0007669"/>
    <property type="project" value="TreeGrafter"/>
</dbReference>
<evidence type="ECO:0000256" key="5">
    <source>
        <dbReference type="ARBA" id="ARBA00022898"/>
    </source>
</evidence>
<evidence type="ECO:0000256" key="4">
    <source>
        <dbReference type="ARBA" id="ARBA00022679"/>
    </source>
</evidence>
<dbReference type="InterPro" id="IPR015424">
    <property type="entry name" value="PyrdxlP-dep_Trfase"/>
</dbReference>
<evidence type="ECO:0000259" key="6">
    <source>
        <dbReference type="Pfam" id="PF00155"/>
    </source>
</evidence>
<organism evidence="7 8">
    <name type="scientific">Aspergillus sclerotioniger CBS 115572</name>
    <dbReference type="NCBI Taxonomy" id="1450535"/>
    <lineage>
        <taxon>Eukaryota</taxon>
        <taxon>Fungi</taxon>
        <taxon>Dikarya</taxon>
        <taxon>Ascomycota</taxon>
        <taxon>Pezizomycotina</taxon>
        <taxon>Eurotiomycetes</taxon>
        <taxon>Eurotiomycetidae</taxon>
        <taxon>Eurotiales</taxon>
        <taxon>Aspergillaceae</taxon>
        <taxon>Aspergillus</taxon>
        <taxon>Aspergillus subgen. Circumdati</taxon>
    </lineage>
</organism>
<comment type="similarity">
    <text evidence="2">Belongs to the class-I pyridoxal-phosphate-dependent aminotransferase family.</text>
</comment>
<keyword evidence="4 7" id="KW-0808">Transferase</keyword>